<keyword evidence="3 7" id="KW-0032">Aminotransferase</keyword>
<dbReference type="eggNOG" id="COG0436">
    <property type="taxonomic scope" value="Bacteria"/>
</dbReference>
<evidence type="ECO:0000313" key="8">
    <source>
        <dbReference type="Proteomes" id="UP000005615"/>
    </source>
</evidence>
<dbReference type="InterPro" id="IPR051326">
    <property type="entry name" value="Kynurenine-oxoglutarate_AT"/>
</dbReference>
<keyword evidence="5" id="KW-0663">Pyridoxal phosphate</keyword>
<dbReference type="CDD" id="cd00609">
    <property type="entry name" value="AAT_like"/>
    <property type="match status" value="1"/>
</dbReference>
<evidence type="ECO:0000259" key="6">
    <source>
        <dbReference type="Pfam" id="PF00155"/>
    </source>
</evidence>
<name>F3L4G0_9GAMM</name>
<dbReference type="GO" id="GO:0030170">
    <property type="term" value="F:pyridoxal phosphate binding"/>
    <property type="evidence" value="ECO:0007669"/>
    <property type="project" value="InterPro"/>
</dbReference>
<dbReference type="Proteomes" id="UP000005615">
    <property type="component" value="Unassembled WGS sequence"/>
</dbReference>
<evidence type="ECO:0000313" key="7">
    <source>
        <dbReference type="EMBL" id="EGG28796.1"/>
    </source>
</evidence>
<dbReference type="NCBIfam" id="NF006569">
    <property type="entry name" value="PRK09082.1"/>
    <property type="match status" value="1"/>
</dbReference>
<comment type="cofactor">
    <cofactor evidence="1">
        <name>pyridoxal 5'-phosphate</name>
        <dbReference type="ChEBI" id="CHEBI:597326"/>
    </cofactor>
</comment>
<evidence type="ECO:0000256" key="4">
    <source>
        <dbReference type="ARBA" id="ARBA00022679"/>
    </source>
</evidence>
<comment type="similarity">
    <text evidence="2">Belongs to the class-I pyridoxal-phosphate-dependent aminotransferase family.</text>
</comment>
<keyword evidence="8" id="KW-1185">Reference proteome</keyword>
<evidence type="ECO:0000256" key="2">
    <source>
        <dbReference type="ARBA" id="ARBA00007441"/>
    </source>
</evidence>
<dbReference type="PANTHER" id="PTHR43807">
    <property type="entry name" value="FI04487P"/>
    <property type="match status" value="1"/>
</dbReference>
<dbReference type="Gene3D" id="3.90.1150.10">
    <property type="entry name" value="Aspartate Aminotransferase, domain 1"/>
    <property type="match status" value="1"/>
</dbReference>
<dbReference type="STRING" id="2518989.IMCC3088_2561"/>
<dbReference type="AlphaFoldDB" id="F3L4G0"/>
<dbReference type="InterPro" id="IPR004839">
    <property type="entry name" value="Aminotransferase_I/II_large"/>
</dbReference>
<dbReference type="SUPFAM" id="SSF53383">
    <property type="entry name" value="PLP-dependent transferases"/>
    <property type="match status" value="1"/>
</dbReference>
<feature type="domain" description="Aminotransferase class I/classII large" evidence="6">
    <location>
        <begin position="60"/>
        <end position="409"/>
    </location>
</feature>
<evidence type="ECO:0000256" key="3">
    <source>
        <dbReference type="ARBA" id="ARBA00022576"/>
    </source>
</evidence>
<dbReference type="Gene3D" id="3.40.640.10">
    <property type="entry name" value="Type I PLP-dependent aspartate aminotransferase-like (Major domain)"/>
    <property type="match status" value="1"/>
</dbReference>
<dbReference type="GO" id="GO:0016212">
    <property type="term" value="F:kynurenine-oxoglutarate transaminase activity"/>
    <property type="evidence" value="ECO:0007669"/>
    <property type="project" value="TreeGrafter"/>
</dbReference>
<accession>F3L4G0</accession>
<evidence type="ECO:0000256" key="5">
    <source>
        <dbReference type="ARBA" id="ARBA00022898"/>
    </source>
</evidence>
<dbReference type="Pfam" id="PF00155">
    <property type="entry name" value="Aminotran_1_2"/>
    <property type="match status" value="1"/>
</dbReference>
<dbReference type="InterPro" id="IPR015424">
    <property type="entry name" value="PyrdxlP-dep_Trfase"/>
</dbReference>
<dbReference type="InterPro" id="IPR015421">
    <property type="entry name" value="PyrdxlP-dep_Trfase_major"/>
</dbReference>
<dbReference type="EMBL" id="AEIG01000082">
    <property type="protein sequence ID" value="EGG28796.1"/>
    <property type="molecule type" value="Genomic_DNA"/>
</dbReference>
<dbReference type="PANTHER" id="PTHR43807:SF20">
    <property type="entry name" value="FI04487P"/>
    <property type="match status" value="1"/>
</dbReference>
<keyword evidence="4 7" id="KW-0808">Transferase</keyword>
<evidence type="ECO:0000256" key="1">
    <source>
        <dbReference type="ARBA" id="ARBA00001933"/>
    </source>
</evidence>
<gene>
    <name evidence="7" type="ORF">IMCC3088_2561</name>
</gene>
<dbReference type="GO" id="GO:0005737">
    <property type="term" value="C:cytoplasm"/>
    <property type="evidence" value="ECO:0007669"/>
    <property type="project" value="TreeGrafter"/>
</dbReference>
<dbReference type="InterPro" id="IPR015422">
    <property type="entry name" value="PyrdxlP-dep_Trfase_small"/>
</dbReference>
<sequence>MCVVTVSSVGQTKTLCKGYLACANVAFCFWIHGVLKTKLPKVGTTIFTTMSALAQQTGALNLSQGFPDFEAPQALREALGRHAMAGNNQYAPMAGLLRLREAVASSVLLHRGVAVDPETEISIVPGATEGIFCCVQALVRPGDEVIMFDPAYDSYEPAVDLAGGRAIRLPLPAPEFQIDWDRFEQALSNKTRLVMINSPHNPCGTNLEPEALQRLAEFAERYDFYVCSDEVYEHLVFDGSHRSVLQVPGLRERSFAHFSFGKTFSVTGWKTGYCIAPADLTAELRKVHQYVAFVAVTPVQHALADFMEAEPNYAFQLADEYRHRRDVFLNALKGSRFTWTPSQGSFFQLLDYSAITDEPDTILCQRWTKEYGVASIPLTPFYETPPKSSYLRFCFAKTDSVLQEAAKRLCAI</sequence>
<reference evidence="7 8" key="1">
    <citation type="journal article" date="2011" name="J. Bacteriol.">
        <title>Genome sequence of strain IMCC3088, a proteorhodopsin-containing marine bacterium belonging to the OM60/NOR5 clade.</title>
        <authorList>
            <person name="Jang Y."/>
            <person name="Oh H.M."/>
            <person name="Kang I."/>
            <person name="Lee K."/>
            <person name="Yang S.J."/>
            <person name="Cho J.C."/>
        </authorList>
    </citation>
    <scope>NUCLEOTIDE SEQUENCE [LARGE SCALE GENOMIC DNA]</scope>
    <source>
        <strain evidence="7 8">IMCC3088</strain>
    </source>
</reference>
<organism evidence="7 8">
    <name type="scientific">Aequoribacter fuscus</name>
    <dbReference type="NCBI Taxonomy" id="2518989"/>
    <lineage>
        <taxon>Bacteria</taxon>
        <taxon>Pseudomonadati</taxon>
        <taxon>Pseudomonadota</taxon>
        <taxon>Gammaproteobacteria</taxon>
        <taxon>Cellvibrionales</taxon>
        <taxon>Halieaceae</taxon>
        <taxon>Aequoribacter</taxon>
    </lineage>
</organism>
<dbReference type="FunFam" id="3.40.640.10:FF:000033">
    <property type="entry name" value="Aspartate aminotransferase"/>
    <property type="match status" value="1"/>
</dbReference>
<comment type="caution">
    <text evidence="7">The sequence shown here is derived from an EMBL/GenBank/DDBJ whole genome shotgun (WGS) entry which is preliminary data.</text>
</comment>
<proteinExistence type="inferred from homology"/>
<protein>
    <submittedName>
        <fullName evidence="7">Methionine aminotransferase, PLP-dependent</fullName>
    </submittedName>
</protein>